<protein>
    <submittedName>
        <fullName evidence="1">Uncharacterized protein</fullName>
    </submittedName>
</protein>
<keyword evidence="2" id="KW-1185">Reference proteome</keyword>
<dbReference type="EMBL" id="AJIL01000006">
    <property type="protein sequence ID" value="KNF05697.1"/>
    <property type="molecule type" value="Genomic_DNA"/>
</dbReference>
<reference evidence="2" key="1">
    <citation type="submission" date="2014-03" db="EMBL/GenBank/DDBJ databases">
        <title>The Genome Sequence of Puccinia striiformis f. sp. tritici PST-78.</title>
        <authorList>
            <consortium name="The Broad Institute Genome Sequencing Platform"/>
            <person name="Cuomo C."/>
            <person name="Hulbert S."/>
            <person name="Chen X."/>
            <person name="Walker B."/>
            <person name="Young S.K."/>
            <person name="Zeng Q."/>
            <person name="Gargeya S."/>
            <person name="Fitzgerald M."/>
            <person name="Haas B."/>
            <person name="Abouelleil A."/>
            <person name="Alvarado L."/>
            <person name="Arachchi H.M."/>
            <person name="Berlin A.M."/>
            <person name="Chapman S.B."/>
            <person name="Goldberg J."/>
            <person name="Griggs A."/>
            <person name="Gujja S."/>
            <person name="Hansen M."/>
            <person name="Howarth C."/>
            <person name="Imamovic A."/>
            <person name="Larimer J."/>
            <person name="McCowan C."/>
            <person name="Montmayeur A."/>
            <person name="Murphy C."/>
            <person name="Neiman D."/>
            <person name="Pearson M."/>
            <person name="Priest M."/>
            <person name="Roberts A."/>
            <person name="Saif S."/>
            <person name="Shea T."/>
            <person name="Sisk P."/>
            <person name="Sykes S."/>
            <person name="Wortman J."/>
            <person name="Nusbaum C."/>
            <person name="Birren B."/>
        </authorList>
    </citation>
    <scope>NUCLEOTIDE SEQUENCE [LARGE SCALE GENOMIC DNA]</scope>
    <source>
        <strain evidence="2">race PST-78</strain>
    </source>
</reference>
<dbReference type="OrthoDB" id="10366602at2759"/>
<evidence type="ECO:0000313" key="1">
    <source>
        <dbReference type="EMBL" id="KNF05697.1"/>
    </source>
</evidence>
<accession>A0A0L0W2J1</accession>
<name>A0A0L0W2J1_9BASI</name>
<organism evidence="1 2">
    <name type="scientific">Puccinia striiformis f. sp. tritici PST-78</name>
    <dbReference type="NCBI Taxonomy" id="1165861"/>
    <lineage>
        <taxon>Eukaryota</taxon>
        <taxon>Fungi</taxon>
        <taxon>Dikarya</taxon>
        <taxon>Basidiomycota</taxon>
        <taxon>Pucciniomycotina</taxon>
        <taxon>Pucciniomycetes</taxon>
        <taxon>Pucciniales</taxon>
        <taxon>Pucciniaceae</taxon>
        <taxon>Puccinia</taxon>
    </lineage>
</organism>
<gene>
    <name evidence="1" type="ORF">PSTG_01100</name>
</gene>
<dbReference type="AlphaFoldDB" id="A0A0L0W2J1"/>
<comment type="caution">
    <text evidence="1">The sequence shown here is derived from an EMBL/GenBank/DDBJ whole genome shotgun (WGS) entry which is preliminary data.</text>
</comment>
<sequence>MEDGIIYAVGTISSHQDVGFVPFFDKNIKELKAPLPLTIFDREWQKEGLEYHIQFKGSKSTDKTYKVLSWLSEWTQTRSKWTQNHRAFHLTLRDVYNKVIFAAKLLKHKENCDGIGDQYGFMTAFRYDIQVHHNTFLHRVHTTSGAAIQDIKIRQVSIVEVCYTTVRTNLETKSLHRRRLALDDQPRYGETSPTGQVTISQCQNRRRRYGVARISLGELRFGPALPTRSFQWQFHSRTDEHAPRLPLSAK</sequence>
<dbReference type="Proteomes" id="UP000054564">
    <property type="component" value="Unassembled WGS sequence"/>
</dbReference>
<evidence type="ECO:0000313" key="2">
    <source>
        <dbReference type="Proteomes" id="UP000054564"/>
    </source>
</evidence>
<proteinExistence type="predicted"/>